<feature type="transmembrane region" description="Helical" evidence="12">
    <location>
        <begin position="404"/>
        <end position="429"/>
    </location>
</feature>
<dbReference type="InterPro" id="IPR050558">
    <property type="entry name" value="PTS_Sugar-Specific_Components"/>
</dbReference>
<dbReference type="InterPro" id="IPR001127">
    <property type="entry name" value="PTS_EIIA_1_perm"/>
</dbReference>
<name>A0A1T5I9C3_9MICO</name>
<evidence type="ECO:0000256" key="9">
    <source>
        <dbReference type="ARBA" id="ARBA00022989"/>
    </source>
</evidence>
<proteinExistence type="predicted"/>
<feature type="transmembrane region" description="Helical" evidence="12">
    <location>
        <begin position="301"/>
        <end position="322"/>
    </location>
</feature>
<dbReference type="FunFam" id="2.70.70.10:FF:000001">
    <property type="entry name" value="PTS system glucose-specific IIA component"/>
    <property type="match status" value="1"/>
</dbReference>
<dbReference type="OrthoDB" id="9797715at2"/>
<dbReference type="InterPro" id="IPR013013">
    <property type="entry name" value="PTS_EIIC_1"/>
</dbReference>
<dbReference type="CDD" id="cd00212">
    <property type="entry name" value="PTS_IIB_glc"/>
    <property type="match status" value="1"/>
</dbReference>
<dbReference type="PROSITE" id="PS01035">
    <property type="entry name" value="PTS_EIIB_TYPE_1_CYS"/>
    <property type="match status" value="1"/>
</dbReference>
<dbReference type="PANTHER" id="PTHR30175">
    <property type="entry name" value="PHOSPHOTRANSFERASE SYSTEM TRANSPORT PROTEIN"/>
    <property type="match status" value="1"/>
</dbReference>
<dbReference type="InterPro" id="IPR011055">
    <property type="entry name" value="Dup_hybrid_motif"/>
</dbReference>
<keyword evidence="8" id="KW-0418">Kinase</keyword>
<evidence type="ECO:0000259" key="14">
    <source>
        <dbReference type="PROSITE" id="PS51098"/>
    </source>
</evidence>
<keyword evidence="3" id="KW-1003">Cell membrane</keyword>
<dbReference type="GO" id="GO:0015771">
    <property type="term" value="P:trehalose transport"/>
    <property type="evidence" value="ECO:0007669"/>
    <property type="project" value="TreeGrafter"/>
</dbReference>
<evidence type="ECO:0000256" key="6">
    <source>
        <dbReference type="ARBA" id="ARBA00022683"/>
    </source>
</evidence>
<dbReference type="GO" id="GO:0090589">
    <property type="term" value="F:protein-phosphocysteine-trehalose phosphotransferase system transporter activity"/>
    <property type="evidence" value="ECO:0007669"/>
    <property type="project" value="TreeGrafter"/>
</dbReference>
<dbReference type="EMBL" id="FUZP01000001">
    <property type="protein sequence ID" value="SKC35767.1"/>
    <property type="molecule type" value="Genomic_DNA"/>
</dbReference>
<dbReference type="AlphaFoldDB" id="A0A1T5I9C3"/>
<evidence type="ECO:0000256" key="5">
    <source>
        <dbReference type="ARBA" id="ARBA00022679"/>
    </source>
</evidence>
<dbReference type="SUPFAM" id="SSF55604">
    <property type="entry name" value="Glucose permease domain IIB"/>
    <property type="match status" value="1"/>
</dbReference>
<dbReference type="PROSITE" id="PS00371">
    <property type="entry name" value="PTS_EIIA_TYPE_1_HIS"/>
    <property type="match status" value="1"/>
</dbReference>
<comment type="subcellular location">
    <subcellularLocation>
        <location evidence="1">Cell membrane</location>
        <topology evidence="1">Multi-pass membrane protein</topology>
    </subcellularLocation>
</comment>
<dbReference type="PANTHER" id="PTHR30175:SF1">
    <property type="entry name" value="PTS SYSTEM ARBUTIN-, CELLOBIOSE-, AND SALICIN-SPECIFIC EIIBC COMPONENT-RELATED"/>
    <property type="match status" value="1"/>
</dbReference>
<feature type="domain" description="PTS EIIC type-1" evidence="15">
    <location>
        <begin position="128"/>
        <end position="486"/>
    </location>
</feature>
<dbReference type="GO" id="GO:0016301">
    <property type="term" value="F:kinase activity"/>
    <property type="evidence" value="ECO:0007669"/>
    <property type="project" value="UniProtKB-KW"/>
</dbReference>
<keyword evidence="5" id="KW-0808">Transferase</keyword>
<feature type="transmembrane region" description="Helical" evidence="12">
    <location>
        <begin position="267"/>
        <end position="289"/>
    </location>
</feature>
<dbReference type="NCBIfam" id="TIGR00830">
    <property type="entry name" value="PTBA"/>
    <property type="match status" value="1"/>
</dbReference>
<dbReference type="RefSeq" id="WP_079726364.1">
    <property type="nucleotide sequence ID" value="NZ_FUZP01000001.1"/>
</dbReference>
<dbReference type="SUPFAM" id="SSF51261">
    <property type="entry name" value="Duplicated hybrid motif"/>
    <property type="match status" value="1"/>
</dbReference>
<keyword evidence="2" id="KW-0813">Transport</keyword>
<accession>A0A1T5I9C3</accession>
<dbReference type="Gene3D" id="2.70.70.10">
    <property type="entry name" value="Glucose Permease (Domain IIA)"/>
    <property type="match status" value="1"/>
</dbReference>
<evidence type="ECO:0000313" key="16">
    <source>
        <dbReference type="EMBL" id="SKC35767.1"/>
    </source>
</evidence>
<dbReference type="InterPro" id="IPR001996">
    <property type="entry name" value="PTS_IIB_1"/>
</dbReference>
<dbReference type="Gene3D" id="3.30.1360.60">
    <property type="entry name" value="Glucose permease domain IIB"/>
    <property type="match status" value="1"/>
</dbReference>
<keyword evidence="4" id="KW-0762">Sugar transport</keyword>
<dbReference type="Pfam" id="PF00358">
    <property type="entry name" value="PTS_EIIA_1"/>
    <property type="match status" value="1"/>
</dbReference>
<evidence type="ECO:0000259" key="15">
    <source>
        <dbReference type="PROSITE" id="PS51103"/>
    </source>
</evidence>
<gene>
    <name evidence="16" type="ORF">SAMN06309945_0108</name>
</gene>
<dbReference type="InterPro" id="IPR036878">
    <property type="entry name" value="Glu_permease_IIB"/>
</dbReference>
<dbReference type="PROSITE" id="PS51098">
    <property type="entry name" value="PTS_EIIB_TYPE_1"/>
    <property type="match status" value="1"/>
</dbReference>
<dbReference type="GO" id="GO:0008982">
    <property type="term" value="F:protein-N(PI)-phosphohistidine-sugar phosphotransferase activity"/>
    <property type="evidence" value="ECO:0007669"/>
    <property type="project" value="InterPro"/>
</dbReference>
<evidence type="ECO:0000256" key="8">
    <source>
        <dbReference type="ARBA" id="ARBA00022777"/>
    </source>
</evidence>
<feature type="domain" description="PTS EIIA type-1" evidence="13">
    <location>
        <begin position="572"/>
        <end position="676"/>
    </location>
</feature>
<feature type="transmembrane region" description="Helical" evidence="12">
    <location>
        <begin position="199"/>
        <end position="217"/>
    </location>
</feature>
<dbReference type="GO" id="GO:0005886">
    <property type="term" value="C:plasma membrane"/>
    <property type="evidence" value="ECO:0007669"/>
    <property type="project" value="UniProtKB-SubCell"/>
</dbReference>
<keyword evidence="9 12" id="KW-1133">Transmembrane helix</keyword>
<dbReference type="PROSITE" id="PS51103">
    <property type="entry name" value="PTS_EIIC_TYPE_1"/>
    <property type="match status" value="1"/>
</dbReference>
<feature type="transmembrane region" description="Helical" evidence="12">
    <location>
        <begin position="449"/>
        <end position="471"/>
    </location>
</feature>
<evidence type="ECO:0000313" key="17">
    <source>
        <dbReference type="Proteomes" id="UP000190857"/>
    </source>
</evidence>
<evidence type="ECO:0000256" key="12">
    <source>
        <dbReference type="SAM" id="Phobius"/>
    </source>
</evidence>
<keyword evidence="10 12" id="KW-0472">Membrane</keyword>
<feature type="transmembrane region" description="Helical" evidence="12">
    <location>
        <begin position="125"/>
        <end position="147"/>
    </location>
</feature>
<evidence type="ECO:0000259" key="13">
    <source>
        <dbReference type="PROSITE" id="PS51093"/>
    </source>
</evidence>
<keyword evidence="6" id="KW-0598">Phosphotransferase system</keyword>
<feature type="active site" description="Phosphocysteine intermediate; for EIIB activity" evidence="11">
    <location>
        <position position="26"/>
    </location>
</feature>
<dbReference type="Pfam" id="PF02378">
    <property type="entry name" value="PTS_EIIC"/>
    <property type="match status" value="1"/>
</dbReference>
<keyword evidence="7 12" id="KW-0812">Transmembrane</keyword>
<evidence type="ECO:0000256" key="3">
    <source>
        <dbReference type="ARBA" id="ARBA00022475"/>
    </source>
</evidence>
<protein>
    <submittedName>
        <fullName evidence="16">PTS system, beta-glucosides-specific IIC component</fullName>
    </submittedName>
</protein>
<reference evidence="16 17" key="1">
    <citation type="submission" date="2017-02" db="EMBL/GenBank/DDBJ databases">
        <authorList>
            <person name="Peterson S.W."/>
        </authorList>
    </citation>
    <scope>NUCLEOTIDE SEQUENCE [LARGE SCALE GENOMIC DNA]</scope>
    <source>
        <strain evidence="16 17">VKM Ac-2059</strain>
    </source>
</reference>
<dbReference type="PROSITE" id="PS51093">
    <property type="entry name" value="PTS_EIIA_TYPE_1"/>
    <property type="match status" value="1"/>
</dbReference>
<sequence>MTTTESAQAIFDNVGGAANISKLQHCSTRLRFALVDDTLADEAALKAVPGVIGVVKGPQTQVIVGSKVAEMYTAVEKLRTSGGSGAAAGAAADGSGAGGSATTGGAASGGPGGRKPFSWKRTGSVFMDFVVSVFTPIIPAIAGAGIFKSLLVLASALGWLDPTTDNFKLLSAIPDAVFGFLPLLVAYTTAKKLDVNRPVALGLVGLLLFPAFTALVAQEGGVALFGLTVPNVNYNAQVFPAIISVVVLWGVERLFTKITWAPIRTFFVPLMGFIIVAPLMIFVLGPLGYGLGTLLTGAMLGLYNTLGWVAVMLLAGVLPLIISVGMHKAFIPPTLATVAASGKDSFYLVASLAHNMSEAGSSFAVALRTKNRTLRATAISAGVSALFGITEPALYGVTLQNRRALISVVAGSMTAGAYLGLTQVSAFAVVSPGAASISMFIDGANPWNFLNALIGLVIAIAVSFTVSAILWRDSDSGTVRALENANGGRDAAATGTSTAAVPAASVVAGTAAPRHAASDAAVSGTPSSASVDADADAEAPAADASAAAAGTTMTALLSPLTGEVVPLDSVDDAVFSAGILGQGAAVRPTDGAVRAPLGGTVTALMDSKHAVGIRGDNGVEVLVHVGLDTVQLEGAPFTAHVSIGDRVDAGQLLVTADLDAIRAAGYDTITPVVVVNSDDYTVTVDQTGAVQAGEPLVSVTAKEKENAHGAA</sequence>
<evidence type="ECO:0000256" key="11">
    <source>
        <dbReference type="PROSITE-ProRule" id="PRU00421"/>
    </source>
</evidence>
<evidence type="ECO:0000256" key="7">
    <source>
        <dbReference type="ARBA" id="ARBA00022692"/>
    </source>
</evidence>
<dbReference type="Proteomes" id="UP000190857">
    <property type="component" value="Unassembled WGS sequence"/>
</dbReference>
<dbReference type="GO" id="GO:0009401">
    <property type="term" value="P:phosphoenolpyruvate-dependent sugar phosphotransferase system"/>
    <property type="evidence" value="ECO:0007669"/>
    <property type="project" value="UniProtKB-KW"/>
</dbReference>
<dbReference type="InterPro" id="IPR003352">
    <property type="entry name" value="PTS_EIIC"/>
</dbReference>
<dbReference type="InterPro" id="IPR018113">
    <property type="entry name" value="PTrfase_EIIB_Cys"/>
</dbReference>
<evidence type="ECO:0000256" key="2">
    <source>
        <dbReference type="ARBA" id="ARBA00022448"/>
    </source>
</evidence>
<dbReference type="Pfam" id="PF00367">
    <property type="entry name" value="PTS_EIIB"/>
    <property type="match status" value="1"/>
</dbReference>
<evidence type="ECO:0000256" key="1">
    <source>
        <dbReference type="ARBA" id="ARBA00004651"/>
    </source>
</evidence>
<evidence type="ECO:0000256" key="10">
    <source>
        <dbReference type="ARBA" id="ARBA00023136"/>
    </source>
</evidence>
<organism evidence="16 17">
    <name type="scientific">Okibacterium fritillariae</name>
    <dbReference type="NCBI Taxonomy" id="123320"/>
    <lineage>
        <taxon>Bacteria</taxon>
        <taxon>Bacillati</taxon>
        <taxon>Actinomycetota</taxon>
        <taxon>Actinomycetes</taxon>
        <taxon>Micrococcales</taxon>
        <taxon>Microbacteriaceae</taxon>
        <taxon>Okibacterium</taxon>
    </lineage>
</organism>
<evidence type="ECO:0000256" key="4">
    <source>
        <dbReference type="ARBA" id="ARBA00022597"/>
    </source>
</evidence>
<dbReference type="STRING" id="123320.SAMN06309945_0108"/>
<keyword evidence="17" id="KW-1185">Reference proteome</keyword>
<feature type="transmembrane region" description="Helical" evidence="12">
    <location>
        <begin position="167"/>
        <end position="187"/>
    </location>
</feature>
<feature type="domain" description="PTS EIIB type-1" evidence="14">
    <location>
        <begin position="4"/>
        <end position="85"/>
    </location>
</feature>
<feature type="transmembrane region" description="Helical" evidence="12">
    <location>
        <begin position="237"/>
        <end position="255"/>
    </location>
</feature>